<accession>A0A9Q3C3X4</accession>
<name>A0A9Q3C3X4_9BASI</name>
<dbReference type="EMBL" id="AVOT02005019">
    <property type="protein sequence ID" value="MBW0478006.1"/>
    <property type="molecule type" value="Genomic_DNA"/>
</dbReference>
<protein>
    <submittedName>
        <fullName evidence="2">Uncharacterized protein</fullName>
    </submittedName>
</protein>
<evidence type="ECO:0000256" key="1">
    <source>
        <dbReference type="SAM" id="MobiDB-lite"/>
    </source>
</evidence>
<feature type="region of interest" description="Disordered" evidence="1">
    <location>
        <begin position="209"/>
        <end position="280"/>
    </location>
</feature>
<feature type="compositionally biased region" description="Polar residues" evidence="1">
    <location>
        <begin position="212"/>
        <end position="227"/>
    </location>
</feature>
<feature type="compositionally biased region" description="Polar residues" evidence="1">
    <location>
        <begin position="248"/>
        <end position="265"/>
    </location>
</feature>
<dbReference type="Proteomes" id="UP000765509">
    <property type="component" value="Unassembled WGS sequence"/>
</dbReference>
<comment type="caution">
    <text evidence="2">The sequence shown here is derived from an EMBL/GenBank/DDBJ whole genome shotgun (WGS) entry which is preliminary data.</text>
</comment>
<dbReference type="OrthoDB" id="2123952at2759"/>
<proteinExistence type="predicted"/>
<keyword evidence="3" id="KW-1185">Reference proteome</keyword>
<evidence type="ECO:0000313" key="3">
    <source>
        <dbReference type="Proteomes" id="UP000765509"/>
    </source>
</evidence>
<gene>
    <name evidence="2" type="ORF">O181_017721</name>
</gene>
<sequence>MICLVLALNIDLKMSSKLTSICDSDHSDSPPSVIYGSGVFDNLRELSEESMAPTEIWDINKTYNGFKSVRAIEPPCINCWKKGVPCVEYATSRLTRCQFCNLWKGNFSQANHNIPENPRRLWSSIKKGGRFGLKAPVDEPPTSDATSGHSNCNPIEVAPEVLNLVPRKVVRLGKLKRNLVVQDENDTDAEGSDDLDGEELEMTTLIQKRRIQSTSLSPVQASTTTNEVIRPPQPPQPPIRSSTRPSTFASTSTNIQPPVASTSRDPMSPEPELIFDNRHC</sequence>
<reference evidence="2" key="1">
    <citation type="submission" date="2021-03" db="EMBL/GenBank/DDBJ databases">
        <title>Draft genome sequence of rust myrtle Austropuccinia psidii MF-1, a brazilian biotype.</title>
        <authorList>
            <person name="Quecine M.C."/>
            <person name="Pachon D.M.R."/>
            <person name="Bonatelli M.L."/>
            <person name="Correr F.H."/>
            <person name="Franceschini L.M."/>
            <person name="Leite T.F."/>
            <person name="Margarido G.R.A."/>
            <person name="Almeida C.A."/>
            <person name="Ferrarezi J.A."/>
            <person name="Labate C.A."/>
        </authorList>
    </citation>
    <scope>NUCLEOTIDE SEQUENCE</scope>
    <source>
        <strain evidence="2">MF-1</strain>
    </source>
</reference>
<dbReference type="AlphaFoldDB" id="A0A9Q3C3X4"/>
<evidence type="ECO:0000313" key="2">
    <source>
        <dbReference type="EMBL" id="MBW0478006.1"/>
    </source>
</evidence>
<organism evidence="2 3">
    <name type="scientific">Austropuccinia psidii MF-1</name>
    <dbReference type="NCBI Taxonomy" id="1389203"/>
    <lineage>
        <taxon>Eukaryota</taxon>
        <taxon>Fungi</taxon>
        <taxon>Dikarya</taxon>
        <taxon>Basidiomycota</taxon>
        <taxon>Pucciniomycotina</taxon>
        <taxon>Pucciniomycetes</taxon>
        <taxon>Pucciniales</taxon>
        <taxon>Sphaerophragmiaceae</taxon>
        <taxon>Austropuccinia</taxon>
    </lineage>
</organism>